<feature type="compositionally biased region" description="Basic residues" evidence="1">
    <location>
        <begin position="182"/>
        <end position="195"/>
    </location>
</feature>
<gene>
    <name evidence="2" type="ORF">RFI_10778</name>
</gene>
<feature type="compositionally biased region" description="Basic and acidic residues" evidence="1">
    <location>
        <begin position="133"/>
        <end position="181"/>
    </location>
</feature>
<reference evidence="2 3" key="1">
    <citation type="journal article" date="2013" name="Curr. Biol.">
        <title>The Genome of the Foraminiferan Reticulomyxa filosa.</title>
        <authorList>
            <person name="Glockner G."/>
            <person name="Hulsmann N."/>
            <person name="Schleicher M."/>
            <person name="Noegel A.A."/>
            <person name="Eichinger L."/>
            <person name="Gallinger C."/>
            <person name="Pawlowski J."/>
            <person name="Sierra R."/>
            <person name="Euteneuer U."/>
            <person name="Pillet L."/>
            <person name="Moustafa A."/>
            <person name="Platzer M."/>
            <person name="Groth M."/>
            <person name="Szafranski K."/>
            <person name="Schliwa M."/>
        </authorList>
    </citation>
    <scope>NUCLEOTIDE SEQUENCE [LARGE SCALE GENOMIC DNA]</scope>
</reference>
<evidence type="ECO:0000313" key="3">
    <source>
        <dbReference type="Proteomes" id="UP000023152"/>
    </source>
</evidence>
<name>X6NKV8_RETFI</name>
<evidence type="ECO:0000256" key="1">
    <source>
        <dbReference type="SAM" id="MobiDB-lite"/>
    </source>
</evidence>
<sequence>MLVNQQSVPSRPQLHVIPGIIQKKPSGQGRHKLFPPARDQQTIKQLVSNAIAGKVCNQNKNIFFSSVFIIDTFKTRTIWISYEGGYRPLIPRGVNPTRWDDSGNNSFFGVPFHSKTGNETKFILKQVKEVRERHWTRPEDANANRGNSKNETRNERGDEKHAQGASKHEDGSKNNGIDKSKTNGHNKPRPNKTRK</sequence>
<protein>
    <submittedName>
        <fullName evidence="2">Uncharacterized protein</fullName>
    </submittedName>
</protein>
<accession>X6NKV8</accession>
<evidence type="ECO:0000313" key="2">
    <source>
        <dbReference type="EMBL" id="ETO26359.1"/>
    </source>
</evidence>
<dbReference type="AlphaFoldDB" id="X6NKV8"/>
<feature type="region of interest" description="Disordered" evidence="1">
    <location>
        <begin position="133"/>
        <end position="195"/>
    </location>
</feature>
<keyword evidence="3" id="KW-1185">Reference proteome</keyword>
<comment type="caution">
    <text evidence="2">The sequence shown here is derived from an EMBL/GenBank/DDBJ whole genome shotgun (WGS) entry which is preliminary data.</text>
</comment>
<dbReference type="Proteomes" id="UP000023152">
    <property type="component" value="Unassembled WGS sequence"/>
</dbReference>
<organism evidence="2 3">
    <name type="scientific">Reticulomyxa filosa</name>
    <dbReference type="NCBI Taxonomy" id="46433"/>
    <lineage>
        <taxon>Eukaryota</taxon>
        <taxon>Sar</taxon>
        <taxon>Rhizaria</taxon>
        <taxon>Retaria</taxon>
        <taxon>Foraminifera</taxon>
        <taxon>Monothalamids</taxon>
        <taxon>Reticulomyxidae</taxon>
        <taxon>Reticulomyxa</taxon>
    </lineage>
</organism>
<proteinExistence type="predicted"/>
<dbReference type="EMBL" id="ASPP01007922">
    <property type="protein sequence ID" value="ETO26359.1"/>
    <property type="molecule type" value="Genomic_DNA"/>
</dbReference>